<keyword evidence="2" id="KW-1133">Transmembrane helix</keyword>
<feature type="transmembrane region" description="Helical" evidence="2">
    <location>
        <begin position="9"/>
        <end position="33"/>
    </location>
</feature>
<evidence type="ECO:0000256" key="2">
    <source>
        <dbReference type="SAM" id="Phobius"/>
    </source>
</evidence>
<feature type="transmembrane region" description="Helical" evidence="2">
    <location>
        <begin position="126"/>
        <end position="144"/>
    </location>
</feature>
<reference evidence="3 4" key="1">
    <citation type="submission" date="2023-05" db="EMBL/GenBank/DDBJ databases">
        <title>Actinoplanes sp. NEAU-A12 genome sequencing.</title>
        <authorList>
            <person name="Wang Z.-S."/>
        </authorList>
    </citation>
    <scope>NUCLEOTIDE SEQUENCE [LARGE SCALE GENOMIC DNA]</scope>
    <source>
        <strain evidence="3 4">NEAU-A12</strain>
    </source>
</reference>
<feature type="transmembrane region" description="Helical" evidence="2">
    <location>
        <begin position="86"/>
        <end position="106"/>
    </location>
</feature>
<evidence type="ECO:0000313" key="4">
    <source>
        <dbReference type="Proteomes" id="UP001241758"/>
    </source>
</evidence>
<dbReference type="Proteomes" id="UP001241758">
    <property type="component" value="Unassembled WGS sequence"/>
</dbReference>
<evidence type="ECO:0000256" key="1">
    <source>
        <dbReference type="SAM" id="MobiDB-lite"/>
    </source>
</evidence>
<protein>
    <submittedName>
        <fullName evidence="3">Uncharacterized protein</fullName>
    </submittedName>
</protein>
<feature type="region of interest" description="Disordered" evidence="1">
    <location>
        <begin position="152"/>
        <end position="178"/>
    </location>
</feature>
<evidence type="ECO:0000313" key="3">
    <source>
        <dbReference type="EMBL" id="MDI6105093.1"/>
    </source>
</evidence>
<sequence length="178" mass="19257">MSRWPIARYLFCAHTVFLVMFLGAVYVLVGVILAAAVTRGPATISAVDVAGQVLHWLAVGYGYSATGVLARMVVHGRTRREFLIQHPVFQVVTAGVLAALLTGVYAAEAVLYRAAGWARALQDHRVFEAGDYPMIFLASWYMLVRPGRRRHAGRAHGRRGRGRLGAAVGGRPGPAAAY</sequence>
<name>A0ABT6WZC1_9ACTN</name>
<keyword evidence="2" id="KW-0472">Membrane</keyword>
<proteinExistence type="predicted"/>
<feature type="compositionally biased region" description="Basic residues" evidence="1">
    <location>
        <begin position="152"/>
        <end position="162"/>
    </location>
</feature>
<keyword evidence="4" id="KW-1185">Reference proteome</keyword>
<keyword evidence="2" id="KW-0812">Transmembrane</keyword>
<feature type="transmembrane region" description="Helical" evidence="2">
    <location>
        <begin position="53"/>
        <end position="74"/>
    </location>
</feature>
<gene>
    <name evidence="3" type="ORF">QLQ12_41565</name>
</gene>
<organism evidence="3 4">
    <name type="scientific">Actinoplanes sandaracinus</name>
    <dbReference type="NCBI Taxonomy" id="3045177"/>
    <lineage>
        <taxon>Bacteria</taxon>
        <taxon>Bacillati</taxon>
        <taxon>Actinomycetota</taxon>
        <taxon>Actinomycetes</taxon>
        <taxon>Micromonosporales</taxon>
        <taxon>Micromonosporaceae</taxon>
        <taxon>Actinoplanes</taxon>
    </lineage>
</organism>
<dbReference type="RefSeq" id="WP_282766554.1">
    <property type="nucleotide sequence ID" value="NZ_JASCTH010000040.1"/>
</dbReference>
<dbReference type="EMBL" id="JASCTH010000040">
    <property type="protein sequence ID" value="MDI6105093.1"/>
    <property type="molecule type" value="Genomic_DNA"/>
</dbReference>
<comment type="caution">
    <text evidence="3">The sequence shown here is derived from an EMBL/GenBank/DDBJ whole genome shotgun (WGS) entry which is preliminary data.</text>
</comment>
<accession>A0ABT6WZC1</accession>